<proteinExistence type="predicted"/>
<accession>A0A2S7KNN3</accession>
<evidence type="ECO:0000313" key="3">
    <source>
        <dbReference type="EMBL" id="PQB04183.1"/>
    </source>
</evidence>
<dbReference type="EMBL" id="MQUB01000001">
    <property type="protein sequence ID" value="PQB04183.1"/>
    <property type="molecule type" value="Genomic_DNA"/>
</dbReference>
<comment type="caution">
    <text evidence="3">The sequence shown here is derived from an EMBL/GenBank/DDBJ whole genome shotgun (WGS) entry which is preliminary data.</text>
</comment>
<name>A0A2S7KNN3_9FLAO</name>
<dbReference type="SUPFAM" id="SSF47413">
    <property type="entry name" value="lambda repressor-like DNA-binding domains"/>
    <property type="match status" value="1"/>
</dbReference>
<dbReference type="AlphaFoldDB" id="A0A2S7KNN3"/>
<dbReference type="PROSITE" id="PS50943">
    <property type="entry name" value="HTH_CROC1"/>
    <property type="match status" value="1"/>
</dbReference>
<dbReference type="CDD" id="cd00093">
    <property type="entry name" value="HTH_XRE"/>
    <property type="match status" value="1"/>
</dbReference>
<reference evidence="3 4" key="1">
    <citation type="submission" date="2016-11" db="EMBL/GenBank/DDBJ databases">
        <title>Trade-off between light-utilization and light-protection in marine flavobacteria.</title>
        <authorList>
            <person name="Kumagai Y."/>
        </authorList>
    </citation>
    <scope>NUCLEOTIDE SEQUENCE [LARGE SCALE GENOMIC DNA]</scope>
    <source>
        <strain evidence="3 4">NBRC 107741</strain>
    </source>
</reference>
<feature type="domain" description="HTH cro/C1-type" evidence="2">
    <location>
        <begin position="11"/>
        <end position="65"/>
    </location>
</feature>
<protein>
    <recommendedName>
        <fullName evidence="2">HTH cro/C1-type domain-containing protein</fullName>
    </recommendedName>
</protein>
<dbReference type="Gene3D" id="1.10.260.40">
    <property type="entry name" value="lambda repressor-like DNA-binding domains"/>
    <property type="match status" value="1"/>
</dbReference>
<keyword evidence="1" id="KW-1133">Transmembrane helix</keyword>
<dbReference type="RefSeq" id="WP_181039950.1">
    <property type="nucleotide sequence ID" value="NZ_MQUB01000001.1"/>
</dbReference>
<dbReference type="InterPro" id="IPR010982">
    <property type="entry name" value="Lambda_DNA-bd_dom_sf"/>
</dbReference>
<evidence type="ECO:0000256" key="1">
    <source>
        <dbReference type="SAM" id="Phobius"/>
    </source>
</evidence>
<gene>
    <name evidence="3" type="ORF">BST85_04150</name>
</gene>
<dbReference type="Pfam" id="PF01381">
    <property type="entry name" value="HTH_3"/>
    <property type="match status" value="1"/>
</dbReference>
<keyword evidence="4" id="KW-1185">Reference proteome</keyword>
<evidence type="ECO:0000259" key="2">
    <source>
        <dbReference type="PROSITE" id="PS50943"/>
    </source>
</evidence>
<keyword evidence="1" id="KW-0812">Transmembrane</keyword>
<dbReference type="Proteomes" id="UP000239800">
    <property type="component" value="Unassembled WGS sequence"/>
</dbReference>
<dbReference type="InterPro" id="IPR001387">
    <property type="entry name" value="Cro/C1-type_HTH"/>
</dbReference>
<dbReference type="GO" id="GO:0003677">
    <property type="term" value="F:DNA binding"/>
    <property type="evidence" value="ECO:0007669"/>
    <property type="project" value="InterPro"/>
</dbReference>
<sequence length="284" mass="33430">MKKYPDLGTLLLDYRKAHDMTQIDLAAMLDVDSRTVARWERNVTLVHPEKEKFLVQQLSIPHQVIHNLNSERPIAVFYDIERRMYSHSIMGSLIKDANWFKNEIEVEEDRLTTFSSREDADFVHRVKALHTHLPGLDIRILQEAANRLPELNLMLDDQSGFYAGQIAVLPLRMSSYLELRDRKRTEEELRVGDLSMNPSEGTVFYFYSLYADSMVSAFYLMSRFFGYFRKMKFNDYTISGIVYREHTAHLWRQTGMKILWQDENPHLEILVEGNLDMYLFGSMN</sequence>
<keyword evidence="1" id="KW-0472">Membrane</keyword>
<feature type="transmembrane region" description="Helical" evidence="1">
    <location>
        <begin position="204"/>
        <end position="222"/>
    </location>
</feature>
<organism evidence="3 4">
    <name type="scientific">Aureitalea marina</name>
    <dbReference type="NCBI Taxonomy" id="930804"/>
    <lineage>
        <taxon>Bacteria</taxon>
        <taxon>Pseudomonadati</taxon>
        <taxon>Bacteroidota</taxon>
        <taxon>Flavobacteriia</taxon>
        <taxon>Flavobacteriales</taxon>
        <taxon>Flavobacteriaceae</taxon>
        <taxon>Aureitalea</taxon>
    </lineage>
</organism>
<evidence type="ECO:0000313" key="4">
    <source>
        <dbReference type="Proteomes" id="UP000239800"/>
    </source>
</evidence>